<organism evidence="3 4">
    <name type="scientific">Nitrospira japonica</name>
    <dbReference type="NCBI Taxonomy" id="1325564"/>
    <lineage>
        <taxon>Bacteria</taxon>
        <taxon>Pseudomonadati</taxon>
        <taxon>Nitrospirota</taxon>
        <taxon>Nitrospiria</taxon>
        <taxon>Nitrospirales</taxon>
        <taxon>Nitrospiraceae</taxon>
        <taxon>Nitrospira</taxon>
    </lineage>
</organism>
<protein>
    <submittedName>
        <fullName evidence="3">Putative stress response protein</fullName>
    </submittedName>
</protein>
<evidence type="ECO:0000313" key="3">
    <source>
        <dbReference type="EMBL" id="SLM47303.1"/>
    </source>
</evidence>
<dbReference type="InterPro" id="IPR050423">
    <property type="entry name" value="UPF0337_stress_rsp"/>
</dbReference>
<dbReference type="Proteomes" id="UP000192042">
    <property type="component" value="Chromosome I"/>
</dbReference>
<dbReference type="PANTHER" id="PTHR34977:SF1">
    <property type="entry name" value="UPF0337 PROTEIN YJBJ"/>
    <property type="match status" value="1"/>
</dbReference>
<dbReference type="KEGG" id="nja:NSJP_1131"/>
<dbReference type="Gene3D" id="1.10.1470.10">
    <property type="entry name" value="YjbJ"/>
    <property type="match status" value="1"/>
</dbReference>
<gene>
    <name evidence="3" type="primary">yjbJ</name>
    <name evidence="3" type="ORF">NSJP_1131</name>
</gene>
<dbReference type="Pfam" id="PF05532">
    <property type="entry name" value="CsbD"/>
    <property type="match status" value="1"/>
</dbReference>
<evidence type="ECO:0000259" key="2">
    <source>
        <dbReference type="Pfam" id="PF05532"/>
    </source>
</evidence>
<comment type="similarity">
    <text evidence="1">Belongs to the UPF0337 (CsbD) family.</text>
</comment>
<dbReference type="RefSeq" id="WP_080885860.1">
    <property type="nucleotide sequence ID" value="NZ_LT828648.1"/>
</dbReference>
<dbReference type="InterPro" id="IPR026042">
    <property type="entry name" value="YjbJ"/>
</dbReference>
<dbReference type="AlphaFoldDB" id="A0A1W1I391"/>
<dbReference type="OrthoDB" id="9796058at2"/>
<keyword evidence="4" id="KW-1185">Reference proteome</keyword>
<dbReference type="InterPro" id="IPR036629">
    <property type="entry name" value="YjbJ_sf"/>
</dbReference>
<dbReference type="InterPro" id="IPR008462">
    <property type="entry name" value="CsbD"/>
</dbReference>
<dbReference type="EMBL" id="LT828648">
    <property type="protein sequence ID" value="SLM47303.1"/>
    <property type="molecule type" value="Genomic_DNA"/>
</dbReference>
<dbReference type="SUPFAM" id="SSF69047">
    <property type="entry name" value="Hypothetical protein YjbJ"/>
    <property type="match status" value="1"/>
</dbReference>
<feature type="domain" description="CsbD-like" evidence="2">
    <location>
        <begin position="4"/>
        <end position="55"/>
    </location>
</feature>
<evidence type="ECO:0000256" key="1">
    <source>
        <dbReference type="ARBA" id="ARBA00009129"/>
    </source>
</evidence>
<evidence type="ECO:0000313" key="4">
    <source>
        <dbReference type="Proteomes" id="UP000192042"/>
    </source>
</evidence>
<accession>A0A1W1I391</accession>
<name>A0A1W1I391_9BACT</name>
<reference evidence="3 4" key="1">
    <citation type="submission" date="2017-03" db="EMBL/GenBank/DDBJ databases">
        <authorList>
            <person name="Afonso C.L."/>
            <person name="Miller P.J."/>
            <person name="Scott M.A."/>
            <person name="Spackman E."/>
            <person name="Goraichik I."/>
            <person name="Dimitrov K.M."/>
            <person name="Suarez D.L."/>
            <person name="Swayne D.E."/>
        </authorList>
    </citation>
    <scope>NUCLEOTIDE SEQUENCE [LARGE SCALE GENOMIC DNA]</scope>
    <source>
        <strain evidence="3">Genome sequencing of Nitrospira japonica strain NJ11</strain>
    </source>
</reference>
<dbReference type="STRING" id="1325564.NSJP_1131"/>
<dbReference type="PIRSF" id="PIRSF039008">
    <property type="entry name" value="YjbJ"/>
    <property type="match status" value="1"/>
</dbReference>
<proteinExistence type="inferred from homology"/>
<sequence length="76" mass="9001">MNADTFKGKWGQFKGELKRQWGKFTDDDLMQIEGNYEKFLGKVQERYGEQKDEISGWADTWFQGPKPDQVEKKPVR</sequence>
<dbReference type="PANTHER" id="PTHR34977">
    <property type="entry name" value="UPF0337 PROTEIN YJBJ"/>
    <property type="match status" value="1"/>
</dbReference>